<accession>A0A388K7Q0</accession>
<reference evidence="3 4" key="1">
    <citation type="journal article" date="2018" name="Cell">
        <title>The Chara Genome: Secondary Complexity and Implications for Plant Terrestrialization.</title>
        <authorList>
            <person name="Nishiyama T."/>
            <person name="Sakayama H."/>
            <person name="Vries J.D."/>
            <person name="Buschmann H."/>
            <person name="Saint-Marcoux D."/>
            <person name="Ullrich K.K."/>
            <person name="Haas F.B."/>
            <person name="Vanderstraeten L."/>
            <person name="Becker D."/>
            <person name="Lang D."/>
            <person name="Vosolsobe S."/>
            <person name="Rombauts S."/>
            <person name="Wilhelmsson P.K.I."/>
            <person name="Janitza P."/>
            <person name="Kern R."/>
            <person name="Heyl A."/>
            <person name="Rumpler F."/>
            <person name="Villalobos L.I.A.C."/>
            <person name="Clay J.M."/>
            <person name="Skokan R."/>
            <person name="Toyoda A."/>
            <person name="Suzuki Y."/>
            <person name="Kagoshima H."/>
            <person name="Schijlen E."/>
            <person name="Tajeshwar N."/>
            <person name="Catarino B."/>
            <person name="Hetherington A.J."/>
            <person name="Saltykova A."/>
            <person name="Bonnot C."/>
            <person name="Breuninger H."/>
            <person name="Symeonidi A."/>
            <person name="Radhakrishnan G.V."/>
            <person name="Van Nieuwerburgh F."/>
            <person name="Deforce D."/>
            <person name="Chang C."/>
            <person name="Karol K.G."/>
            <person name="Hedrich R."/>
            <person name="Ulvskov P."/>
            <person name="Glockner G."/>
            <person name="Delwiche C.F."/>
            <person name="Petrasek J."/>
            <person name="Van de Peer Y."/>
            <person name="Friml J."/>
            <person name="Beilby M."/>
            <person name="Dolan L."/>
            <person name="Kohara Y."/>
            <person name="Sugano S."/>
            <person name="Fujiyama A."/>
            <person name="Delaux P.-M."/>
            <person name="Quint M."/>
            <person name="TheiBen G."/>
            <person name="Hagemann M."/>
            <person name="Harholt J."/>
            <person name="Dunand C."/>
            <person name="Zachgo S."/>
            <person name="Langdale J."/>
            <person name="Maumus F."/>
            <person name="Straeten D.V.D."/>
            <person name="Gould S.B."/>
            <person name="Rensing S.A."/>
        </authorList>
    </citation>
    <scope>NUCLEOTIDE SEQUENCE [LARGE SCALE GENOMIC DNA]</scope>
    <source>
        <strain evidence="3 4">S276</strain>
    </source>
</reference>
<evidence type="ECO:0000313" key="4">
    <source>
        <dbReference type="Proteomes" id="UP000265515"/>
    </source>
</evidence>
<organism evidence="3 4">
    <name type="scientific">Chara braunii</name>
    <name type="common">Braun's stonewort</name>
    <dbReference type="NCBI Taxonomy" id="69332"/>
    <lineage>
        <taxon>Eukaryota</taxon>
        <taxon>Viridiplantae</taxon>
        <taxon>Streptophyta</taxon>
        <taxon>Charophyceae</taxon>
        <taxon>Charales</taxon>
        <taxon>Characeae</taxon>
        <taxon>Chara</taxon>
    </lineage>
</organism>
<dbReference type="Proteomes" id="UP000265515">
    <property type="component" value="Unassembled WGS sequence"/>
</dbReference>
<feature type="transmembrane region" description="Helical" evidence="2">
    <location>
        <begin position="25"/>
        <end position="42"/>
    </location>
</feature>
<feature type="region of interest" description="Disordered" evidence="1">
    <location>
        <begin position="445"/>
        <end position="492"/>
    </location>
</feature>
<dbReference type="Gramene" id="GBG66082">
    <property type="protein sequence ID" value="GBG66082"/>
    <property type="gene ID" value="CBR_g55425"/>
</dbReference>
<feature type="region of interest" description="Disordered" evidence="1">
    <location>
        <begin position="1051"/>
        <end position="1237"/>
    </location>
</feature>
<keyword evidence="4" id="KW-1185">Reference proteome</keyword>
<gene>
    <name evidence="3" type="ORF">CBR_g55425</name>
</gene>
<feature type="transmembrane region" description="Helical" evidence="2">
    <location>
        <begin position="161"/>
        <end position="183"/>
    </location>
</feature>
<keyword evidence="2" id="KW-0812">Transmembrane</keyword>
<dbReference type="EMBL" id="BFEA01000069">
    <property type="protein sequence ID" value="GBG66082.1"/>
    <property type="molecule type" value="Genomic_DNA"/>
</dbReference>
<feature type="compositionally biased region" description="Polar residues" evidence="1">
    <location>
        <begin position="461"/>
        <end position="474"/>
    </location>
</feature>
<evidence type="ECO:0000256" key="2">
    <source>
        <dbReference type="SAM" id="Phobius"/>
    </source>
</evidence>
<comment type="caution">
    <text evidence="3">The sequence shown here is derived from an EMBL/GenBank/DDBJ whole genome shotgun (WGS) entry which is preliminary data.</text>
</comment>
<feature type="compositionally biased region" description="Basic and acidic residues" evidence="1">
    <location>
        <begin position="1125"/>
        <end position="1134"/>
    </location>
</feature>
<keyword evidence="2" id="KW-0472">Membrane</keyword>
<name>A0A388K7Q0_CHABU</name>
<dbReference type="SUPFAM" id="SSF48371">
    <property type="entry name" value="ARM repeat"/>
    <property type="match status" value="1"/>
</dbReference>
<protein>
    <submittedName>
        <fullName evidence="3">Uncharacterized protein</fullName>
    </submittedName>
</protein>
<keyword evidence="2" id="KW-1133">Transmembrane helix</keyword>
<evidence type="ECO:0000256" key="1">
    <source>
        <dbReference type="SAM" id="MobiDB-lite"/>
    </source>
</evidence>
<feature type="compositionally biased region" description="Basic and acidic residues" evidence="1">
    <location>
        <begin position="481"/>
        <end position="492"/>
    </location>
</feature>
<feature type="compositionally biased region" description="Polar residues" evidence="1">
    <location>
        <begin position="1169"/>
        <end position="1184"/>
    </location>
</feature>
<proteinExistence type="predicted"/>
<evidence type="ECO:0000313" key="3">
    <source>
        <dbReference type="EMBL" id="GBG66082.1"/>
    </source>
</evidence>
<dbReference type="AlphaFoldDB" id="A0A388K7Q0"/>
<sequence length="1237" mass="136579">MVYAAPHFVKVQVEAFVFLEVLEGIVGWLLFTVVTIGVGALGQFMTDRIFWTGVGMSVLEASSKFLRGRIHRFFFHGMSCSQVSTAQGSSYRYKLGTYPVLGGRFRVTFAYVFIIALVRLLVMVAQLSLGIHMHQQIPSFKKRPDYPKEMGNARVVECIQFTYACLLSHSVLVGLLIFLPRFWASLAPYLSRVCGICVGCGGCCGGGCCGSTCCQEAEDDSSALRDCPLIERMDAAQRVMEMGVTWYVHRHRHWYFTAVEARSNKEQCGLPGYWFYSVEKLVKQVGDHLHDLADCNRHRASRRQGRKVRKELTMAFESLLELSREQRACECGDGVPDETATYLQDLPQTSRCRIDADAGRDFARAGGYLVMLQVLKCCPQDSEDAQLAASILSGFAAGLSVLTWQPGHSREIIHMLEHPDFSYCTREVLEHLGDQMRRTVAQSIPANVPPDVPPDVPRITPQANAQASASTCHFSSADDESDRRSQEGKQDTHKLQGALFSAICSYADMAGDVFAHLRCPERSQASQSCRGQGNGRLSVVDPQRYIRRLSNAFTTFCPLGWFLGGSFPPLDPLEDAWLETVRSSFTDEMGGIKNSILHTLLQCASSSSSFPCKVVTDCIRTLSCLLSRRMIYWHRFDMRHEELPEPFIQISSVNASAELRSGLMDLVVRCSNEDDPLHCLPVFSKLQLAKILMSQDIRDKDEKVVQVLLSCLSYWRRSLGAKELDWLACETVEMLLDLLRTTTQARADIKQLIASSPGGLECLALMLRQLFPRMDAVRIFNPRHTPNRQKTQNGLNAGRDGKWAATEHKSIRCSAAAAALLEEMTTIKGDGPDDYGEASILLPNCSGLLNSLKSVINNFCDHKESGAMSNRHGAAEAQGCPCGSFEISPACMQRLWGCFKARCLLLFVESLGHPAWLPPCSWTEAIDSVSQGERHNSMEDLEYDVNVLLAARNAVSFACHLILSRWPMLSQYQCVVLFPSLVRLLRLTPPGPPELHAVLVLKDRSDEIRCKIMSLITVIAALAEEMVNGRTASSLPQGMIESLRTSLNELGPLDNVQQPEDPIGPQDQIPLDNDHLEEGEDDAPLNVNRQRVSIGPGPSTNEIGPTGDNEESSLEFGDGGAAQDLEGHGLRSSKESAQPEGRTEQSHNPTQHAVAAVQDMQERTESVQKDAQSSSHDASQTVEEGTSAQGSSSATGVSPPNIESDPDEPEVPETSSMVEIVVRNGTHRKTKQPVAEE</sequence>
<dbReference type="InterPro" id="IPR016024">
    <property type="entry name" value="ARM-type_fold"/>
</dbReference>
<feature type="compositionally biased region" description="Pro residues" evidence="1">
    <location>
        <begin position="447"/>
        <end position="456"/>
    </location>
</feature>
<feature type="transmembrane region" description="Helical" evidence="2">
    <location>
        <begin position="109"/>
        <end position="133"/>
    </location>
</feature>
<feature type="compositionally biased region" description="Low complexity" evidence="1">
    <location>
        <begin position="1185"/>
        <end position="1198"/>
    </location>
</feature>